<comment type="caution">
    <text evidence="3">The sequence shown here is derived from an EMBL/GenBank/DDBJ whole genome shotgun (WGS) entry which is preliminary data.</text>
</comment>
<dbReference type="EMBL" id="CAWYQH010000001">
    <property type="protein sequence ID" value="CAK8671731.1"/>
    <property type="molecule type" value="Genomic_DNA"/>
</dbReference>
<proteinExistence type="predicted"/>
<keyword evidence="4" id="KW-1185">Reference proteome</keyword>
<gene>
    <name evidence="3" type="ORF">CVLEPA_LOCUS772</name>
</gene>
<dbReference type="PANTHER" id="PTHR12221">
    <property type="entry name" value="PESCADILLO - RELATED"/>
    <property type="match status" value="1"/>
</dbReference>
<evidence type="ECO:0000313" key="4">
    <source>
        <dbReference type="Proteomes" id="UP001642483"/>
    </source>
</evidence>
<evidence type="ECO:0008006" key="5">
    <source>
        <dbReference type="Google" id="ProtNLM"/>
    </source>
</evidence>
<sequence length="167" mass="19382">MSQPITWIVPHNFPHAHPSDVDFRVMSTFTEFYQSMLGFVMYRLYQSINLHYPPKIPLLASIDLNIEKKEGGRDNEMSKFCSENEKSAEVVASLNTAIAKFESTDDDDDDTVKEEEEADELLQEAGSAGDEARKRRIEEKQFLKLFEGKRFFLSREVPRKQLVFIIR</sequence>
<evidence type="ECO:0000256" key="1">
    <source>
        <dbReference type="ARBA" id="ARBA00004123"/>
    </source>
</evidence>
<reference evidence="3 4" key="1">
    <citation type="submission" date="2024-02" db="EMBL/GenBank/DDBJ databases">
        <authorList>
            <person name="Daric V."/>
            <person name="Darras S."/>
        </authorList>
    </citation>
    <scope>NUCLEOTIDE SEQUENCE [LARGE SCALE GENOMIC DNA]</scope>
</reference>
<comment type="subcellular location">
    <subcellularLocation>
        <location evidence="1">Nucleus</location>
    </subcellularLocation>
</comment>
<dbReference type="InterPro" id="IPR010613">
    <property type="entry name" value="PES"/>
</dbReference>
<evidence type="ECO:0000256" key="2">
    <source>
        <dbReference type="SAM" id="MobiDB-lite"/>
    </source>
</evidence>
<organism evidence="3 4">
    <name type="scientific">Clavelina lepadiformis</name>
    <name type="common">Light-bulb sea squirt</name>
    <name type="synonym">Ascidia lepadiformis</name>
    <dbReference type="NCBI Taxonomy" id="159417"/>
    <lineage>
        <taxon>Eukaryota</taxon>
        <taxon>Metazoa</taxon>
        <taxon>Chordata</taxon>
        <taxon>Tunicata</taxon>
        <taxon>Ascidiacea</taxon>
        <taxon>Aplousobranchia</taxon>
        <taxon>Clavelinidae</taxon>
        <taxon>Clavelina</taxon>
    </lineage>
</organism>
<name>A0ABP0EXI1_CLALP</name>
<evidence type="ECO:0000313" key="3">
    <source>
        <dbReference type="EMBL" id="CAK8671731.1"/>
    </source>
</evidence>
<feature type="region of interest" description="Disordered" evidence="2">
    <location>
        <begin position="103"/>
        <end position="133"/>
    </location>
</feature>
<dbReference type="Pfam" id="PF06732">
    <property type="entry name" value="Pescadillo_N"/>
    <property type="match status" value="1"/>
</dbReference>
<dbReference type="PANTHER" id="PTHR12221:SF6">
    <property type="entry name" value="PESCADILLO HOMOLOG"/>
    <property type="match status" value="1"/>
</dbReference>
<feature type="compositionally biased region" description="Acidic residues" evidence="2">
    <location>
        <begin position="104"/>
        <end position="122"/>
    </location>
</feature>
<dbReference type="Proteomes" id="UP001642483">
    <property type="component" value="Unassembled WGS sequence"/>
</dbReference>
<protein>
    <recommendedName>
        <fullName evidence="5">Pescadillo-like protein</fullName>
    </recommendedName>
</protein>
<accession>A0ABP0EXI1</accession>